<evidence type="ECO:0000256" key="12">
    <source>
        <dbReference type="SAM" id="MobiDB-lite"/>
    </source>
</evidence>
<dbReference type="NCBIfam" id="NF003740">
    <property type="entry name" value="PRK05337.1"/>
    <property type="match status" value="1"/>
</dbReference>
<evidence type="ECO:0000256" key="10">
    <source>
        <dbReference type="ARBA" id="ARBA00037880"/>
    </source>
</evidence>
<gene>
    <name evidence="11" type="primary">nagZ</name>
    <name evidence="14" type="ORF">ALQ08_100682</name>
</gene>
<keyword evidence="9 11" id="KW-0961">Cell wall biogenesis/degradation</keyword>
<comment type="caution">
    <text evidence="14">The sequence shown here is derived from an EMBL/GenBank/DDBJ whole genome shotgun (WGS) entry which is preliminary data.</text>
</comment>
<keyword evidence="5 11" id="KW-0133">Cell shape</keyword>
<evidence type="ECO:0000256" key="6">
    <source>
        <dbReference type="ARBA" id="ARBA00022984"/>
    </source>
</evidence>
<evidence type="ECO:0000256" key="4">
    <source>
        <dbReference type="ARBA" id="ARBA00022801"/>
    </source>
</evidence>
<sequence>MPSSGRVPKAAPARLRSPKPDASSLNDALEPEHCTAPSHCVRLQDQAPCPNWKLALVCKGFSMSSGLQGSLMVDVAGTWLTSEDRQFLRHPEVGGLIIFARNIEHPRQVRELSAAIRAVRPDLLLAVDQEGGRVQRLRQGFVRLPPMRAIADKPDAVLLAEHCGWLMATEVLAVGLDLSFAPVLDLDYQRSAVVGTRAFEGDPERAALLAGAFIRGMNAAGMAATGKHFPGHGWAEADSHVAIPNDERTLEQIRANDLVPFARLSQQLAAVMPAHVIYPKVDSQPAGFSRRWLQDILRDELKFDGVIFSDDLSMAGAHVVGDAASRIEAALTAGCDMGLVCNDRAAAELALSAAQRLKVKPSPRIARMRGQVSASTDYRQHPRWQAALQALRTAQLID</sequence>
<evidence type="ECO:0000256" key="11">
    <source>
        <dbReference type="HAMAP-Rule" id="MF_00364"/>
    </source>
</evidence>
<evidence type="ECO:0000256" key="7">
    <source>
        <dbReference type="ARBA" id="ARBA00023295"/>
    </source>
</evidence>
<dbReference type="Gene3D" id="3.20.20.300">
    <property type="entry name" value="Glycoside hydrolase, family 3, N-terminal domain"/>
    <property type="match status" value="1"/>
</dbReference>
<name>A0A3M4JUA4_9PSED</name>
<dbReference type="GO" id="GO:0009254">
    <property type="term" value="P:peptidoglycan turnover"/>
    <property type="evidence" value="ECO:0007669"/>
    <property type="project" value="UniProtKB-UniRule"/>
</dbReference>
<keyword evidence="7 11" id="KW-0326">Glycosidase</keyword>
<comment type="subcellular location">
    <subcellularLocation>
        <location evidence="11">Cytoplasm</location>
    </subcellularLocation>
</comment>
<dbReference type="GO" id="GO:0004563">
    <property type="term" value="F:beta-N-acetylhexosaminidase activity"/>
    <property type="evidence" value="ECO:0007669"/>
    <property type="project" value="UniProtKB-UniRule"/>
</dbReference>
<evidence type="ECO:0000256" key="5">
    <source>
        <dbReference type="ARBA" id="ARBA00022960"/>
    </source>
</evidence>
<dbReference type="EC" id="3.2.1.52" evidence="11"/>
<dbReference type="InterPro" id="IPR001764">
    <property type="entry name" value="Glyco_hydro_3_N"/>
</dbReference>
<dbReference type="Pfam" id="PF00933">
    <property type="entry name" value="Glyco_hydro_3"/>
    <property type="match status" value="1"/>
</dbReference>
<feature type="region of interest" description="Disordered" evidence="12">
    <location>
        <begin position="1"/>
        <end position="29"/>
    </location>
</feature>
<keyword evidence="8 11" id="KW-0131">Cell cycle</keyword>
<feature type="active site" description="Proton donor/acceptor" evidence="11">
    <location>
        <position position="240"/>
    </location>
</feature>
<protein>
    <recommendedName>
        <fullName evidence="11">Beta-hexosaminidase</fullName>
        <ecNumber evidence="11">3.2.1.52</ecNumber>
    </recommendedName>
    <alternativeName>
        <fullName evidence="11">Beta-N-acetylhexosaminidase</fullName>
    </alternativeName>
    <alternativeName>
        <fullName evidence="11">N-acetyl-beta-glucosaminidase</fullName>
    </alternativeName>
</protein>
<dbReference type="InterPro" id="IPR019800">
    <property type="entry name" value="Glyco_hydro_3_AS"/>
</dbReference>
<evidence type="ECO:0000259" key="13">
    <source>
        <dbReference type="Pfam" id="PF00933"/>
    </source>
</evidence>
<evidence type="ECO:0000256" key="9">
    <source>
        <dbReference type="ARBA" id="ARBA00023316"/>
    </source>
</evidence>
<evidence type="ECO:0000256" key="3">
    <source>
        <dbReference type="ARBA" id="ARBA00022618"/>
    </source>
</evidence>
<evidence type="ECO:0000313" key="14">
    <source>
        <dbReference type="EMBL" id="RMQ20454.1"/>
    </source>
</evidence>
<evidence type="ECO:0000256" key="8">
    <source>
        <dbReference type="ARBA" id="ARBA00023306"/>
    </source>
</evidence>
<dbReference type="PANTHER" id="PTHR30480:SF13">
    <property type="entry name" value="BETA-HEXOSAMINIDASE"/>
    <property type="match status" value="1"/>
</dbReference>
<evidence type="ECO:0000256" key="2">
    <source>
        <dbReference type="ARBA" id="ARBA00022490"/>
    </source>
</evidence>
<dbReference type="AlphaFoldDB" id="A0A3M4JUA4"/>
<proteinExistence type="inferred from homology"/>
<keyword evidence="2 11" id="KW-0963">Cytoplasm</keyword>
<evidence type="ECO:0000256" key="1">
    <source>
        <dbReference type="ARBA" id="ARBA00001231"/>
    </source>
</evidence>
<feature type="active site" description="Nucleophile" evidence="11">
    <location>
        <position position="310"/>
    </location>
</feature>
<dbReference type="GO" id="GO:0008360">
    <property type="term" value="P:regulation of cell shape"/>
    <property type="evidence" value="ECO:0007669"/>
    <property type="project" value="UniProtKB-KW"/>
</dbReference>
<dbReference type="GO" id="GO:0009252">
    <property type="term" value="P:peptidoglycan biosynthetic process"/>
    <property type="evidence" value="ECO:0007669"/>
    <property type="project" value="UniProtKB-KW"/>
</dbReference>
<dbReference type="InterPro" id="IPR017853">
    <property type="entry name" value="GH"/>
</dbReference>
<dbReference type="GO" id="GO:0005737">
    <property type="term" value="C:cytoplasm"/>
    <property type="evidence" value="ECO:0007669"/>
    <property type="project" value="UniProtKB-SubCell"/>
</dbReference>
<keyword evidence="4 11" id="KW-0378">Hydrolase</keyword>
<keyword evidence="6 11" id="KW-0573">Peptidoglycan synthesis</keyword>
<dbReference type="UniPathway" id="UPA00544"/>
<dbReference type="InterPro" id="IPR036962">
    <property type="entry name" value="Glyco_hydro_3_N_sf"/>
</dbReference>
<feature type="binding site" evidence="11">
    <location>
        <position position="136"/>
    </location>
    <ligand>
        <name>substrate</name>
    </ligand>
</feature>
<comment type="catalytic activity">
    <reaction evidence="1 11">
        <text>Hydrolysis of terminal non-reducing N-acetyl-D-hexosamine residues in N-acetyl-beta-D-hexosaminides.</text>
        <dbReference type="EC" id="3.2.1.52"/>
    </reaction>
</comment>
<keyword evidence="3 11" id="KW-0132">Cell division</keyword>
<dbReference type="GO" id="GO:0005975">
    <property type="term" value="P:carbohydrate metabolic process"/>
    <property type="evidence" value="ECO:0007669"/>
    <property type="project" value="InterPro"/>
</dbReference>
<dbReference type="GO" id="GO:0051301">
    <property type="term" value="P:cell division"/>
    <property type="evidence" value="ECO:0007669"/>
    <property type="project" value="UniProtKB-KW"/>
</dbReference>
<feature type="domain" description="Glycoside hydrolase family 3 N-terminal" evidence="13">
    <location>
        <begin position="81"/>
        <end position="349"/>
    </location>
</feature>
<dbReference type="HAMAP" id="MF_00364">
    <property type="entry name" value="NagZ"/>
    <property type="match status" value="1"/>
</dbReference>
<feature type="binding site" evidence="11">
    <location>
        <position position="197"/>
    </location>
    <ligand>
        <name>substrate</name>
    </ligand>
</feature>
<organism evidence="14 15">
    <name type="scientific">Pseudomonas syringae pv. delphinii</name>
    <dbReference type="NCBI Taxonomy" id="192088"/>
    <lineage>
        <taxon>Bacteria</taxon>
        <taxon>Pseudomonadati</taxon>
        <taxon>Pseudomonadota</taxon>
        <taxon>Gammaproteobacteria</taxon>
        <taxon>Pseudomonadales</taxon>
        <taxon>Pseudomonadaceae</taxon>
        <taxon>Pseudomonas</taxon>
    </lineage>
</organism>
<dbReference type="InterPro" id="IPR050226">
    <property type="entry name" value="NagZ_Beta-hexosaminidase"/>
</dbReference>
<dbReference type="PROSITE" id="PS00775">
    <property type="entry name" value="GLYCOSYL_HYDROL_F3"/>
    <property type="match status" value="1"/>
</dbReference>
<evidence type="ECO:0000313" key="15">
    <source>
        <dbReference type="Proteomes" id="UP000269044"/>
    </source>
</evidence>
<comment type="similarity">
    <text evidence="11">Belongs to the glycosyl hydrolase 3 family. NagZ subfamily.</text>
</comment>
<dbReference type="FunFam" id="3.20.20.300:FF:000001">
    <property type="entry name" value="Beta-hexosaminidase"/>
    <property type="match status" value="1"/>
</dbReference>
<dbReference type="PANTHER" id="PTHR30480">
    <property type="entry name" value="BETA-HEXOSAMINIDASE-RELATED"/>
    <property type="match status" value="1"/>
</dbReference>
<feature type="site" description="Important for catalytic activity" evidence="11">
    <location>
        <position position="238"/>
    </location>
</feature>
<accession>A0A3M4JUA4</accession>
<dbReference type="EMBL" id="RBRA01000246">
    <property type="protein sequence ID" value="RMQ20454.1"/>
    <property type="molecule type" value="Genomic_DNA"/>
</dbReference>
<comment type="function">
    <text evidence="11">Plays a role in peptidoglycan recycling by cleaving the terminal beta-1,4-linked N-acetylglucosamine (GlcNAc) from peptide-linked peptidoglycan fragments, giving rise to free GlcNAc, anhydro-N-acetylmuramic acid and anhydro-N-acetylmuramic acid-linked peptides.</text>
</comment>
<dbReference type="GO" id="GO:0071555">
    <property type="term" value="P:cell wall organization"/>
    <property type="evidence" value="ECO:0007669"/>
    <property type="project" value="UniProtKB-KW"/>
</dbReference>
<comment type="pathway">
    <text evidence="10 11">Cell wall biogenesis; peptidoglycan recycling.</text>
</comment>
<feature type="binding site" evidence="11">
    <location>
        <begin position="227"/>
        <end position="228"/>
    </location>
    <ligand>
        <name>substrate</name>
    </ligand>
</feature>
<dbReference type="InterPro" id="IPR022956">
    <property type="entry name" value="Beta_hexosaminidase_bac"/>
</dbReference>
<dbReference type="Proteomes" id="UP000269044">
    <property type="component" value="Unassembled WGS sequence"/>
</dbReference>
<feature type="binding site" evidence="11">
    <location>
        <position position="128"/>
    </location>
    <ligand>
        <name>substrate</name>
    </ligand>
</feature>
<dbReference type="SUPFAM" id="SSF51445">
    <property type="entry name" value="(Trans)glycosidases"/>
    <property type="match status" value="1"/>
</dbReference>
<reference evidence="14 15" key="1">
    <citation type="submission" date="2018-08" db="EMBL/GenBank/DDBJ databases">
        <title>Recombination of ecologically and evolutionarily significant loci maintains genetic cohesion in the Pseudomonas syringae species complex.</title>
        <authorList>
            <person name="Dillon M."/>
            <person name="Thakur S."/>
            <person name="Almeida R.N.D."/>
            <person name="Weir B.S."/>
            <person name="Guttman D.S."/>
        </authorList>
    </citation>
    <scope>NUCLEOTIDE SEQUENCE [LARGE SCALE GENOMIC DNA]</scope>
    <source>
        <strain evidence="14 15">ICMP 13052</strain>
    </source>
</reference>